<dbReference type="AlphaFoldDB" id="A0AAD9DA76"/>
<name>A0AAD9DA76_9STRA</name>
<dbReference type="Proteomes" id="UP001224775">
    <property type="component" value="Unassembled WGS sequence"/>
</dbReference>
<reference evidence="3" key="1">
    <citation type="submission" date="2023-06" db="EMBL/GenBank/DDBJ databases">
        <title>Survivors Of The Sea: Transcriptome response of Skeletonema marinoi to long-term dormancy.</title>
        <authorList>
            <person name="Pinder M.I.M."/>
            <person name="Kourtchenko O."/>
            <person name="Robertson E.K."/>
            <person name="Larsson T."/>
            <person name="Maumus F."/>
            <person name="Osuna-Cruz C.M."/>
            <person name="Vancaester E."/>
            <person name="Stenow R."/>
            <person name="Vandepoele K."/>
            <person name="Ploug H."/>
            <person name="Bruchert V."/>
            <person name="Godhe A."/>
            <person name="Topel M."/>
        </authorList>
    </citation>
    <scope>NUCLEOTIDE SEQUENCE</scope>
    <source>
        <strain evidence="3">R05AC</strain>
    </source>
</reference>
<accession>A0AAD9DA76</accession>
<feature type="compositionally biased region" description="Acidic residues" evidence="1">
    <location>
        <begin position="303"/>
        <end position="313"/>
    </location>
</feature>
<comment type="caution">
    <text evidence="3">The sequence shown here is derived from an EMBL/GenBank/DDBJ whole genome shotgun (WGS) entry which is preliminary data.</text>
</comment>
<feature type="compositionally biased region" description="Acidic residues" evidence="1">
    <location>
        <begin position="247"/>
        <end position="260"/>
    </location>
</feature>
<dbReference type="EMBL" id="JATAAI010000021">
    <property type="protein sequence ID" value="KAK1738448.1"/>
    <property type="molecule type" value="Genomic_DNA"/>
</dbReference>
<dbReference type="PANTHER" id="PTHR13527">
    <property type="entry name" value="SAYSVFN DOMAIN-CONTAINING PROTEIN 1"/>
    <property type="match status" value="1"/>
</dbReference>
<dbReference type="InterPro" id="IPR019387">
    <property type="entry name" value="SAYSvFN_dom"/>
</dbReference>
<feature type="compositionally biased region" description="Polar residues" evidence="1">
    <location>
        <begin position="316"/>
        <end position="326"/>
    </location>
</feature>
<sequence length="382" mass="43205">MPPPPPNFLPAAVRRNRRPLDPTRHLQSRELWNKVRFHASAKNIDGSNNNKSASSWLYYKALIQAILYEIQPFRIKPCYHRLIIFLREEDGLRHALTTSVNKTIHMLGSMQKLCRLVYNLLRQYGNMQSIQQHKHTIGKATLTLIGLKLYHRTLLYLHELLHAGPILIILTLFTLLYTIGLGDNTGANSGVPSAYSVFNRGMRRILGTVDAEDLARQYAGGAAAAAMGGGNDNVHRRDGGGIWVPHDDDDDSNGEDEDDENRLRNERRRQRRLERLQRRNNHDNDANDHNNNDDNVNEQVNNDVDDDLDDDIQNDSSTQADENASEANTGGARKTGKKARRRNLELRREMQRQRQAAAANGFGRGNGDDEVAMDHLIGEVAD</sequence>
<dbReference type="Pfam" id="PF10260">
    <property type="entry name" value="SAYSvFN"/>
    <property type="match status" value="1"/>
</dbReference>
<organism evidence="3 4">
    <name type="scientific">Skeletonema marinoi</name>
    <dbReference type="NCBI Taxonomy" id="267567"/>
    <lineage>
        <taxon>Eukaryota</taxon>
        <taxon>Sar</taxon>
        <taxon>Stramenopiles</taxon>
        <taxon>Ochrophyta</taxon>
        <taxon>Bacillariophyta</taxon>
        <taxon>Coscinodiscophyceae</taxon>
        <taxon>Thalassiosirophycidae</taxon>
        <taxon>Thalassiosirales</taxon>
        <taxon>Skeletonemataceae</taxon>
        <taxon>Skeletonema</taxon>
        <taxon>Skeletonema marinoi-dohrnii complex</taxon>
    </lineage>
</organism>
<feature type="compositionally biased region" description="Basic and acidic residues" evidence="1">
    <location>
        <begin position="273"/>
        <end position="292"/>
    </location>
</feature>
<keyword evidence="4" id="KW-1185">Reference proteome</keyword>
<feature type="compositionally biased region" description="Basic and acidic residues" evidence="1">
    <location>
        <begin position="342"/>
        <end position="352"/>
    </location>
</feature>
<dbReference type="PANTHER" id="PTHR13527:SF0">
    <property type="entry name" value="SAYSVFN DOMAIN-CONTAINING PROTEIN 1"/>
    <property type="match status" value="1"/>
</dbReference>
<protein>
    <submittedName>
        <fullName evidence="3">SAYSvFN domain-containing protein</fullName>
    </submittedName>
</protein>
<feature type="domain" description="SAYSvFN" evidence="2">
    <location>
        <begin position="153"/>
        <end position="218"/>
    </location>
</feature>
<evidence type="ECO:0000313" key="4">
    <source>
        <dbReference type="Proteomes" id="UP001224775"/>
    </source>
</evidence>
<feature type="compositionally biased region" description="Low complexity" evidence="1">
    <location>
        <begin position="293"/>
        <end position="302"/>
    </location>
</feature>
<evidence type="ECO:0000313" key="3">
    <source>
        <dbReference type="EMBL" id="KAK1738448.1"/>
    </source>
</evidence>
<proteinExistence type="predicted"/>
<evidence type="ECO:0000259" key="2">
    <source>
        <dbReference type="Pfam" id="PF10260"/>
    </source>
</evidence>
<evidence type="ECO:0000256" key="1">
    <source>
        <dbReference type="SAM" id="MobiDB-lite"/>
    </source>
</evidence>
<gene>
    <name evidence="3" type="ORF">QTG54_011117</name>
</gene>
<dbReference type="InterPro" id="IPR039159">
    <property type="entry name" value="SAYSD1"/>
</dbReference>
<feature type="region of interest" description="Disordered" evidence="1">
    <location>
        <begin position="224"/>
        <end position="370"/>
    </location>
</feature>